<protein>
    <submittedName>
        <fullName evidence="3">Alkyl hydroperoxide reductase AhpD</fullName>
    </submittedName>
</protein>
<keyword evidence="4" id="KW-1185">Reference proteome</keyword>
<dbReference type="AlphaFoldDB" id="A0A917U757"/>
<dbReference type="RefSeq" id="WP_189049382.1">
    <property type="nucleotide sequence ID" value="NZ_BMNB01000037.1"/>
</dbReference>
<dbReference type="PANTHER" id="PTHR35446:SF2">
    <property type="entry name" value="CARBOXYMUCONOLACTONE DECARBOXYLASE-LIKE DOMAIN-CONTAINING PROTEIN"/>
    <property type="match status" value="1"/>
</dbReference>
<dbReference type="NCBIfam" id="TIGR00778">
    <property type="entry name" value="ahpD_dom"/>
    <property type="match status" value="1"/>
</dbReference>
<feature type="domain" description="Carboxymuconolactone decarboxylase-like" evidence="2">
    <location>
        <begin position="220"/>
        <end position="279"/>
    </location>
</feature>
<dbReference type="Proteomes" id="UP000608890">
    <property type="component" value="Unassembled WGS sequence"/>
</dbReference>
<reference evidence="3" key="2">
    <citation type="submission" date="2020-09" db="EMBL/GenBank/DDBJ databases">
        <authorList>
            <person name="Sun Q."/>
            <person name="Zhou Y."/>
        </authorList>
    </citation>
    <scope>NUCLEOTIDE SEQUENCE</scope>
    <source>
        <strain evidence="3">CGMCC 4.7312</strain>
    </source>
</reference>
<dbReference type="Gene3D" id="1.20.1290.10">
    <property type="entry name" value="AhpD-like"/>
    <property type="match status" value="2"/>
</dbReference>
<dbReference type="InterPro" id="IPR029032">
    <property type="entry name" value="AhpD-like"/>
</dbReference>
<comment type="caution">
    <text evidence="3">The sequence shown here is derived from an EMBL/GenBank/DDBJ whole genome shotgun (WGS) entry which is preliminary data.</text>
</comment>
<dbReference type="GO" id="GO:0051920">
    <property type="term" value="F:peroxiredoxin activity"/>
    <property type="evidence" value="ECO:0007669"/>
    <property type="project" value="InterPro"/>
</dbReference>
<dbReference type="InterPro" id="IPR003779">
    <property type="entry name" value="CMD-like"/>
</dbReference>
<feature type="compositionally biased region" description="Low complexity" evidence="1">
    <location>
        <begin position="149"/>
        <end position="166"/>
    </location>
</feature>
<organism evidence="3 4">
    <name type="scientific">Micromonospora sonchi</name>
    <dbReference type="NCBI Taxonomy" id="1763543"/>
    <lineage>
        <taxon>Bacteria</taxon>
        <taxon>Bacillati</taxon>
        <taxon>Actinomycetota</taxon>
        <taxon>Actinomycetes</taxon>
        <taxon>Micromonosporales</taxon>
        <taxon>Micromonosporaceae</taxon>
        <taxon>Micromonospora</taxon>
    </lineage>
</organism>
<dbReference type="SUPFAM" id="SSF69118">
    <property type="entry name" value="AhpD-like"/>
    <property type="match status" value="2"/>
</dbReference>
<feature type="region of interest" description="Disordered" evidence="1">
    <location>
        <begin position="149"/>
        <end position="170"/>
    </location>
</feature>
<evidence type="ECO:0000259" key="2">
    <source>
        <dbReference type="Pfam" id="PF02627"/>
    </source>
</evidence>
<evidence type="ECO:0000313" key="3">
    <source>
        <dbReference type="EMBL" id="GGM62441.1"/>
    </source>
</evidence>
<proteinExistence type="predicted"/>
<gene>
    <name evidence="3" type="ORF">GCM10011608_54490</name>
</gene>
<dbReference type="InterPro" id="IPR010195">
    <property type="entry name" value="Uncharacterised_peroxidase-rel"/>
</dbReference>
<evidence type="ECO:0000256" key="1">
    <source>
        <dbReference type="SAM" id="MobiDB-lite"/>
    </source>
</evidence>
<dbReference type="InterPro" id="IPR004675">
    <property type="entry name" value="AhpD_core"/>
</dbReference>
<name>A0A917U757_9ACTN</name>
<dbReference type="NCBIfam" id="TIGR01926">
    <property type="entry name" value="peroxid_rel"/>
    <property type="match status" value="1"/>
</dbReference>
<dbReference type="EMBL" id="BMNB01000037">
    <property type="protein sequence ID" value="GGM62441.1"/>
    <property type="molecule type" value="Genomic_DNA"/>
</dbReference>
<sequence>MAGRPLLELVRDDIRSFTASVDAEVLRPHDDAVVSRADRLRVAICVAAVNNHQSLLEQYAAELDTLEPGAAAVVAQGRWTQLPERTAALLDHAEQVALDPAHSGEEEIGQLVQMGITATEIVVVTQIVGYVSYRTRLLAGLSALAAAGPGATTAAPSSAQQATSPALPTPSVRFPTYRWRPFVDAPAPPEKEAGADARTPKKWSPFYLTLLHDPRVLGERTALYDAIMTGTGKLDRADRELAALATSLTTGCEYCASVHGRRQVQLSKDQVTAVLLAEAGPSALADPRQRTVATVAAKIAPTPPTVDAADVDSLRSVGLDAPAIADFFAVSAMFAWANRLMMTLGQAELPPSNRTP</sequence>
<accession>A0A917U757</accession>
<reference evidence="3" key="1">
    <citation type="journal article" date="2014" name="Int. J. Syst. Evol. Microbiol.">
        <title>Complete genome sequence of Corynebacterium casei LMG S-19264T (=DSM 44701T), isolated from a smear-ripened cheese.</title>
        <authorList>
            <consortium name="US DOE Joint Genome Institute (JGI-PGF)"/>
            <person name="Walter F."/>
            <person name="Albersmeier A."/>
            <person name="Kalinowski J."/>
            <person name="Ruckert C."/>
        </authorList>
    </citation>
    <scope>NUCLEOTIDE SEQUENCE</scope>
    <source>
        <strain evidence="3">CGMCC 4.7312</strain>
    </source>
</reference>
<dbReference type="PANTHER" id="PTHR35446">
    <property type="entry name" value="SI:CH211-175M2.5"/>
    <property type="match status" value="1"/>
</dbReference>
<dbReference type="Pfam" id="PF02627">
    <property type="entry name" value="CMD"/>
    <property type="match status" value="1"/>
</dbReference>
<evidence type="ECO:0000313" key="4">
    <source>
        <dbReference type="Proteomes" id="UP000608890"/>
    </source>
</evidence>